<dbReference type="STRING" id="857967.G0QWE4"/>
<protein>
    <recommendedName>
        <fullName evidence="3">EF-hand domain-containing protein</fullName>
    </recommendedName>
</protein>
<dbReference type="EMBL" id="GL983990">
    <property type="protein sequence ID" value="EGR30461.1"/>
    <property type="molecule type" value="Genomic_DNA"/>
</dbReference>
<dbReference type="OrthoDB" id="296565at2759"/>
<evidence type="ECO:0000256" key="1">
    <source>
        <dbReference type="ARBA" id="ARBA00022737"/>
    </source>
</evidence>
<reference evidence="4 5" key="1">
    <citation type="submission" date="2011-07" db="EMBL/GenBank/DDBJ databases">
        <authorList>
            <person name="Coyne R."/>
            <person name="Brami D."/>
            <person name="Johnson J."/>
            <person name="Hostetler J."/>
            <person name="Hannick L."/>
            <person name="Clark T."/>
            <person name="Cassidy-Hanley D."/>
            <person name="Inman J."/>
        </authorList>
    </citation>
    <scope>NUCLEOTIDE SEQUENCE [LARGE SCALE GENOMIC DNA]</scope>
    <source>
        <strain evidence="4 5">G5</strain>
    </source>
</reference>
<dbReference type="InterPro" id="IPR002048">
    <property type="entry name" value="EF_hand_dom"/>
</dbReference>
<dbReference type="FunFam" id="1.10.238.10:FF:000003">
    <property type="entry name" value="Calmodulin A"/>
    <property type="match status" value="1"/>
</dbReference>
<accession>G0QWE4</accession>
<evidence type="ECO:0000256" key="2">
    <source>
        <dbReference type="ARBA" id="ARBA00022837"/>
    </source>
</evidence>
<dbReference type="RefSeq" id="XP_004032048.1">
    <property type="nucleotide sequence ID" value="XM_004032000.1"/>
</dbReference>
<evidence type="ECO:0000313" key="5">
    <source>
        <dbReference type="Proteomes" id="UP000008983"/>
    </source>
</evidence>
<keyword evidence="5" id="KW-1185">Reference proteome</keyword>
<gene>
    <name evidence="4" type="ORF">IMG5_131350</name>
</gene>
<dbReference type="PANTHER" id="PTHR23050">
    <property type="entry name" value="CALCIUM BINDING PROTEIN"/>
    <property type="match status" value="1"/>
</dbReference>
<dbReference type="InParanoid" id="G0QWE4"/>
<dbReference type="eggNOG" id="KOG0027">
    <property type="taxonomic scope" value="Eukaryota"/>
</dbReference>
<name>G0QWE4_ICHMU</name>
<evidence type="ECO:0000259" key="3">
    <source>
        <dbReference type="PROSITE" id="PS50222"/>
    </source>
</evidence>
<dbReference type="PROSITE" id="PS00018">
    <property type="entry name" value="EF_HAND_1"/>
    <property type="match status" value="1"/>
</dbReference>
<dbReference type="SUPFAM" id="SSF47473">
    <property type="entry name" value="EF-hand"/>
    <property type="match status" value="1"/>
</dbReference>
<keyword evidence="1" id="KW-0677">Repeat</keyword>
<feature type="domain" description="EF-hand" evidence="3">
    <location>
        <begin position="136"/>
        <end position="168"/>
    </location>
</feature>
<dbReference type="GeneID" id="14906570"/>
<dbReference type="InterPro" id="IPR050145">
    <property type="entry name" value="Centrin_CML-like"/>
</dbReference>
<proteinExistence type="predicted"/>
<organism evidence="4 5">
    <name type="scientific">Ichthyophthirius multifiliis</name>
    <name type="common">White spot disease agent</name>
    <name type="synonym">Ich</name>
    <dbReference type="NCBI Taxonomy" id="5932"/>
    <lineage>
        <taxon>Eukaryota</taxon>
        <taxon>Sar</taxon>
        <taxon>Alveolata</taxon>
        <taxon>Ciliophora</taxon>
        <taxon>Intramacronucleata</taxon>
        <taxon>Oligohymenophorea</taxon>
        <taxon>Hymenostomatida</taxon>
        <taxon>Ophryoglenina</taxon>
        <taxon>Ichthyophthirius</taxon>
    </lineage>
</organism>
<dbReference type="PROSITE" id="PS50222">
    <property type="entry name" value="EF_HAND_2"/>
    <property type="match status" value="2"/>
</dbReference>
<evidence type="ECO:0000313" key="4">
    <source>
        <dbReference type="EMBL" id="EGR30461.1"/>
    </source>
</evidence>
<dbReference type="GO" id="GO:0005509">
    <property type="term" value="F:calcium ion binding"/>
    <property type="evidence" value="ECO:0007669"/>
    <property type="project" value="InterPro"/>
</dbReference>
<dbReference type="Pfam" id="PF13499">
    <property type="entry name" value="EF-hand_7"/>
    <property type="match status" value="1"/>
</dbReference>
<dbReference type="InterPro" id="IPR011992">
    <property type="entry name" value="EF-hand-dom_pair"/>
</dbReference>
<dbReference type="InterPro" id="IPR018247">
    <property type="entry name" value="EF_Hand_1_Ca_BS"/>
</dbReference>
<sequence length="168" mass="19800">MNKHGQKQQAQVRIQTKEIQKLPDDMETEIKDAFTYFDNEKKGTINRSQLRSILGNFAFSNMNVKEIEDQLKKDSQNKQNFTFEECIKIISKKWFQGGGKEQEGEEFFKLFDRKGRNGISLQDVKHLFGQYLDINISDNDIFEFLQEADTDGDQVLDKNDFYRKFGYN</sequence>
<keyword evidence="2" id="KW-0106">Calcium</keyword>
<dbReference type="OMA" id="LASKMNY"/>
<dbReference type="AlphaFoldDB" id="G0QWE4"/>
<feature type="domain" description="EF-hand" evidence="3">
    <location>
        <begin position="25"/>
        <end position="60"/>
    </location>
</feature>
<dbReference type="Gene3D" id="1.10.238.10">
    <property type="entry name" value="EF-hand"/>
    <property type="match status" value="2"/>
</dbReference>
<dbReference type="Proteomes" id="UP000008983">
    <property type="component" value="Unassembled WGS sequence"/>
</dbReference>